<dbReference type="Gene3D" id="3.40.30.120">
    <property type="match status" value="1"/>
</dbReference>
<comment type="caution">
    <text evidence="5">The sequence shown here is derived from an EMBL/GenBank/DDBJ whole genome shotgun (WGS) entry which is preliminary data.</text>
</comment>
<feature type="domain" description="FAD-binding" evidence="4">
    <location>
        <begin position="30"/>
        <end position="366"/>
    </location>
</feature>
<evidence type="ECO:0000256" key="3">
    <source>
        <dbReference type="ARBA" id="ARBA00022827"/>
    </source>
</evidence>
<dbReference type="InterPro" id="IPR002938">
    <property type="entry name" value="FAD-bd"/>
</dbReference>
<dbReference type="InterPro" id="IPR050641">
    <property type="entry name" value="RIFMO-like"/>
</dbReference>
<evidence type="ECO:0000256" key="2">
    <source>
        <dbReference type="ARBA" id="ARBA00022630"/>
    </source>
</evidence>
<dbReference type="PANTHER" id="PTHR43004:SF19">
    <property type="entry name" value="BINDING MONOOXYGENASE, PUTATIVE (JCVI)-RELATED"/>
    <property type="match status" value="1"/>
</dbReference>
<dbReference type="AlphaFoldDB" id="A0A940S2D7"/>
<reference evidence="5" key="1">
    <citation type="submission" date="2021-03" db="EMBL/GenBank/DDBJ databases">
        <title>Sagittula salina sp. nov. strain M10.9X isolated from the marine waste.</title>
        <authorList>
            <person name="Satari L."/>
            <person name="Molina-Menor E."/>
            <person name="Vidal-Verdu A."/>
            <person name="Pascual J."/>
            <person name="Pereto J."/>
            <person name="Porcar M."/>
        </authorList>
    </citation>
    <scope>NUCLEOTIDE SEQUENCE</scope>
    <source>
        <strain evidence="5">M10.9X</strain>
    </source>
</reference>
<dbReference type="PRINTS" id="PR00420">
    <property type="entry name" value="RNGMNOXGNASE"/>
</dbReference>
<dbReference type="Pfam" id="PF01494">
    <property type="entry name" value="FAD_binding_3"/>
    <property type="match status" value="1"/>
</dbReference>
<dbReference type="GO" id="GO:0016709">
    <property type="term" value="F:oxidoreductase activity, acting on paired donors, with incorporation or reduction of molecular oxygen, NAD(P)H as one donor, and incorporation of one atom of oxygen"/>
    <property type="evidence" value="ECO:0007669"/>
    <property type="project" value="UniProtKB-ARBA"/>
</dbReference>
<dbReference type="Gene3D" id="3.50.50.60">
    <property type="entry name" value="FAD/NAD(P)-binding domain"/>
    <property type="match status" value="1"/>
</dbReference>
<dbReference type="PANTHER" id="PTHR43004">
    <property type="entry name" value="TRK SYSTEM POTASSIUM UPTAKE PROTEIN"/>
    <property type="match status" value="1"/>
</dbReference>
<sequence length="539" mass="59440">MIQDRYQLAFKLYPYERSPDQGAVVPVRHPVVVVGGGPIGVATALDLGLQGIPVVVLDDHEGIGQGSRAICFAKRSLEIAHRYGAGQPMVEKGVVWNLGKVFHDDRQVYDFNLLPEAGHRYPAFINLQQPYFEKFLVDRVRQAQAEGAPIELRGRNRVEALTPQSDHVALEVQTPEGAYRLEADWVIACDGASSPLRGMMGLDFEGRVFEDSFLIADIRMASDDFPTERWFWFEPHFKSGASTLLHKQPDGVWRVDFQIGWDVDRKEELKEENVRRRLDAMLPGVEYDIVWTSIYTFQCRRMTRFRHDRVIFAGDAAHQVSPFGARGANSGMQDVDNLGWKLGAVIRGEAPGALLDSYDVERIHGADENILNSTRSTDFITPKSTISHVFRNAVLDLAEHHAFARPLVNSGRLSVPCTYDGSPLNGADALPGGPERTRPGSPCPDAPLGAGFLLDRLGGRFMLLVIGPEQQGLLPECDLPVVTVDAADDPDGTLAARYLGEAPGAIYLIRPDQHVAARWTSCDAAAVRAALARAMGKEL</sequence>
<gene>
    <name evidence="5" type="ORF">J5474_21910</name>
</gene>
<dbReference type="RefSeq" id="WP_209364095.1">
    <property type="nucleotide sequence ID" value="NZ_JAGISH010000024.1"/>
</dbReference>
<dbReference type="SUPFAM" id="SSF51905">
    <property type="entry name" value="FAD/NAD(P)-binding domain"/>
    <property type="match status" value="1"/>
</dbReference>
<dbReference type="NCBIfam" id="NF006002">
    <property type="entry name" value="PRK08132.1"/>
    <property type="match status" value="1"/>
</dbReference>
<organism evidence="5 6">
    <name type="scientific">Sagittula salina</name>
    <dbReference type="NCBI Taxonomy" id="2820268"/>
    <lineage>
        <taxon>Bacteria</taxon>
        <taxon>Pseudomonadati</taxon>
        <taxon>Pseudomonadota</taxon>
        <taxon>Alphaproteobacteria</taxon>
        <taxon>Rhodobacterales</taxon>
        <taxon>Roseobacteraceae</taxon>
        <taxon>Sagittula</taxon>
    </lineage>
</organism>
<protein>
    <submittedName>
        <fullName evidence="5">FAD-dependent oxidoreductase</fullName>
    </submittedName>
</protein>
<keyword evidence="6" id="KW-1185">Reference proteome</keyword>
<keyword evidence="3" id="KW-0274">FAD</keyword>
<evidence type="ECO:0000313" key="6">
    <source>
        <dbReference type="Proteomes" id="UP000675940"/>
    </source>
</evidence>
<dbReference type="InterPro" id="IPR036188">
    <property type="entry name" value="FAD/NAD-bd_sf"/>
</dbReference>
<evidence type="ECO:0000256" key="1">
    <source>
        <dbReference type="ARBA" id="ARBA00001974"/>
    </source>
</evidence>
<accession>A0A940S2D7</accession>
<comment type="cofactor">
    <cofactor evidence="1">
        <name>FAD</name>
        <dbReference type="ChEBI" id="CHEBI:57692"/>
    </cofactor>
</comment>
<keyword evidence="2" id="KW-0285">Flavoprotein</keyword>
<evidence type="ECO:0000313" key="5">
    <source>
        <dbReference type="EMBL" id="MBP0485133.1"/>
    </source>
</evidence>
<proteinExistence type="predicted"/>
<name>A0A940S2D7_9RHOB</name>
<dbReference type="Gene3D" id="3.30.70.2450">
    <property type="match status" value="1"/>
</dbReference>
<dbReference type="EMBL" id="JAGISH010000024">
    <property type="protein sequence ID" value="MBP0485133.1"/>
    <property type="molecule type" value="Genomic_DNA"/>
</dbReference>
<evidence type="ECO:0000259" key="4">
    <source>
        <dbReference type="Pfam" id="PF01494"/>
    </source>
</evidence>
<dbReference type="GO" id="GO:0071949">
    <property type="term" value="F:FAD binding"/>
    <property type="evidence" value="ECO:0007669"/>
    <property type="project" value="InterPro"/>
</dbReference>
<dbReference type="Proteomes" id="UP000675940">
    <property type="component" value="Unassembled WGS sequence"/>
</dbReference>